<sequence length="18" mass="2018">MEQADQLDGVCCSSYRRG</sequence>
<protein>
    <submittedName>
        <fullName evidence="1">Uncharacterized protein</fullName>
    </submittedName>
</protein>
<accession>A0A0A9EZK1</accession>
<proteinExistence type="predicted"/>
<name>A0A0A9EZK1_ARUDO</name>
<dbReference type="EMBL" id="GBRH01196433">
    <property type="protein sequence ID" value="JAE01463.1"/>
    <property type="molecule type" value="Transcribed_RNA"/>
</dbReference>
<reference evidence="1" key="1">
    <citation type="submission" date="2014-09" db="EMBL/GenBank/DDBJ databases">
        <authorList>
            <person name="Magalhaes I.L.F."/>
            <person name="Oliveira U."/>
            <person name="Santos F.R."/>
            <person name="Vidigal T.H.D.A."/>
            <person name="Brescovit A.D."/>
            <person name="Santos A.J."/>
        </authorList>
    </citation>
    <scope>NUCLEOTIDE SEQUENCE</scope>
    <source>
        <tissue evidence="1">Shoot tissue taken approximately 20 cm above the soil surface</tissue>
    </source>
</reference>
<reference evidence="1" key="2">
    <citation type="journal article" date="2015" name="Data Brief">
        <title>Shoot transcriptome of the giant reed, Arundo donax.</title>
        <authorList>
            <person name="Barrero R.A."/>
            <person name="Guerrero F.D."/>
            <person name="Moolhuijzen P."/>
            <person name="Goolsby J.A."/>
            <person name="Tidwell J."/>
            <person name="Bellgard S.E."/>
            <person name="Bellgard M.I."/>
        </authorList>
    </citation>
    <scope>NUCLEOTIDE SEQUENCE</scope>
    <source>
        <tissue evidence="1">Shoot tissue taken approximately 20 cm above the soil surface</tissue>
    </source>
</reference>
<evidence type="ECO:0000313" key="1">
    <source>
        <dbReference type="EMBL" id="JAE01463.1"/>
    </source>
</evidence>
<organism evidence="1">
    <name type="scientific">Arundo donax</name>
    <name type="common">Giant reed</name>
    <name type="synonym">Donax arundinaceus</name>
    <dbReference type="NCBI Taxonomy" id="35708"/>
    <lineage>
        <taxon>Eukaryota</taxon>
        <taxon>Viridiplantae</taxon>
        <taxon>Streptophyta</taxon>
        <taxon>Embryophyta</taxon>
        <taxon>Tracheophyta</taxon>
        <taxon>Spermatophyta</taxon>
        <taxon>Magnoliopsida</taxon>
        <taxon>Liliopsida</taxon>
        <taxon>Poales</taxon>
        <taxon>Poaceae</taxon>
        <taxon>PACMAD clade</taxon>
        <taxon>Arundinoideae</taxon>
        <taxon>Arundineae</taxon>
        <taxon>Arundo</taxon>
    </lineage>
</organism>
<dbReference type="AlphaFoldDB" id="A0A0A9EZK1"/>